<feature type="modified residue" description="4-aspartylphosphate" evidence="11">
    <location>
        <position position="768"/>
    </location>
</feature>
<dbReference type="InterPro" id="IPR001789">
    <property type="entry name" value="Sig_transdc_resp-reg_receiver"/>
</dbReference>
<dbReference type="PROSITE" id="PS50110">
    <property type="entry name" value="RESPONSE_REGULATORY"/>
    <property type="match status" value="2"/>
</dbReference>
<dbReference type="SMART" id="SM00387">
    <property type="entry name" value="HATPase_c"/>
    <property type="match status" value="1"/>
</dbReference>
<dbReference type="EMBL" id="ACQT01000001">
    <property type="protein sequence ID" value="EER62418.1"/>
    <property type="molecule type" value="Genomic_DNA"/>
</dbReference>
<dbReference type="InterPro" id="IPR036890">
    <property type="entry name" value="HATPase_C_sf"/>
</dbReference>
<dbReference type="InterPro" id="IPR011006">
    <property type="entry name" value="CheY-like_superfamily"/>
</dbReference>
<comment type="subcellular location">
    <subcellularLocation>
        <location evidence="2">Cell inner membrane</location>
        <topology evidence="2">Multi-pass membrane protein</topology>
    </subcellularLocation>
</comment>
<keyword evidence="9" id="KW-0902">Two-component regulatory system</keyword>
<dbReference type="InterPro" id="IPR003594">
    <property type="entry name" value="HATPase_dom"/>
</dbReference>
<evidence type="ECO:0000256" key="3">
    <source>
        <dbReference type="ARBA" id="ARBA00012438"/>
    </source>
</evidence>
<evidence type="ECO:0000256" key="9">
    <source>
        <dbReference type="ARBA" id="ARBA00023012"/>
    </source>
</evidence>
<dbReference type="PATRIC" id="fig|573060.9.peg.5245"/>
<dbReference type="RefSeq" id="WP_005792732.1">
    <property type="nucleotide sequence ID" value="NZ_ACQT01000001.1"/>
</dbReference>
<dbReference type="InterPro" id="IPR033424">
    <property type="entry name" value="MASE4"/>
</dbReference>
<evidence type="ECO:0000259" key="14">
    <source>
        <dbReference type="PROSITE" id="PS50109"/>
    </source>
</evidence>
<sequence>MDKSSPFLSTYIPERSDRRIALLVFMASVTVFLCAAPFAKLPLPQIPAFLPIYQSALVIIEMITAALLFGQFGILRSRALAVLASGYLFSATMAVFHALSFPGLFAPAGLLGAGTQTTAWIYFLWHGGFPLFVIGYTQLQNVKDSPAHPRDRLFGHVVPYVIAAIAVASGLTLLASMEDALPVIMAGDIDASAKIVVAAIVWTFSLIALAILWRRRSHSVLDLWLMVVMCAWLFDSALAAVLNHGRYDLGWYAGRIYGLFAASFVLIVLLLENGKLYARLADSHERERSKTKDLQQLTVQLESVNNLLAEKNQQLQEVSQLKSDFLANMSHELRTPLNAIIGFSEVLKDGLVGEITPKQHEFVSDIFASGQHLLSLINDILDLSKIEAGKMTLDLDTQDVDAMLRNSLSIVKEKASAHAILLQFDVAEPLGMALLDARKTKQIVFNLLSNAVKFSANNGKVTLQARKVQRAAIETWATQQPTSLRMPLPPSAFADFLEIAVVDTGLGISAADVPRLFQAFSQLDSSLSRVSEGTGLGLALVLKLVQLHGGTVALASTPGHGSTFTVWLPWRKTDAATGDTDETAPLHAVADTNRQLALLIEDNERAAELIRLQLEPEGFEIMRASNAKEGLELLAKRKPAVILLDILLPDMDGWDLLARLKQPDSSAVHIPVVIVSIVADARNGFFLGASAVLQKPVARNELIKSLQNLGLAKTSCVLKVLVVDDDMKAADLLSAYLSEPGYAVLRAYGGREAIAMAKRERPDLLVLDLLMPEASGFDVVEALKSSPETASIPIVVVTAKTLTQEDRATLNGFVAAILEKTSFNHAHFINEVQRALNPPRGALP</sequence>
<feature type="transmembrane region" description="Helical" evidence="13">
    <location>
        <begin position="157"/>
        <end position="175"/>
    </location>
</feature>
<dbReference type="GO" id="GO:0005886">
    <property type="term" value="C:plasma membrane"/>
    <property type="evidence" value="ECO:0007669"/>
    <property type="project" value="UniProtKB-SubCell"/>
</dbReference>
<evidence type="ECO:0000256" key="1">
    <source>
        <dbReference type="ARBA" id="ARBA00000085"/>
    </source>
</evidence>
<dbReference type="Pfam" id="PF00512">
    <property type="entry name" value="HisKA"/>
    <property type="match status" value="1"/>
</dbReference>
<dbReference type="InterPro" id="IPR036097">
    <property type="entry name" value="HisK_dim/P_sf"/>
</dbReference>
<evidence type="ECO:0000256" key="7">
    <source>
        <dbReference type="ARBA" id="ARBA00022777"/>
    </source>
</evidence>
<keyword evidence="13" id="KW-0812">Transmembrane</keyword>
<feature type="domain" description="Response regulatory" evidence="15">
    <location>
        <begin position="596"/>
        <end position="710"/>
    </location>
</feature>
<dbReference type="PROSITE" id="PS50109">
    <property type="entry name" value="HIS_KIN"/>
    <property type="match status" value="1"/>
</dbReference>
<dbReference type="SUPFAM" id="SSF52172">
    <property type="entry name" value="CheY-like"/>
    <property type="match status" value="2"/>
</dbReference>
<keyword evidence="12" id="KW-0175">Coiled coil</keyword>
<evidence type="ECO:0000256" key="6">
    <source>
        <dbReference type="ARBA" id="ARBA00022741"/>
    </source>
</evidence>
<feature type="domain" description="Histidine kinase" evidence="14">
    <location>
        <begin position="328"/>
        <end position="572"/>
    </location>
</feature>
<feature type="modified residue" description="4-aspartylphosphate" evidence="11">
    <location>
        <position position="645"/>
    </location>
</feature>
<dbReference type="GO" id="GO:0005524">
    <property type="term" value="F:ATP binding"/>
    <property type="evidence" value="ECO:0007669"/>
    <property type="project" value="UniProtKB-KW"/>
</dbReference>
<evidence type="ECO:0000256" key="2">
    <source>
        <dbReference type="ARBA" id="ARBA00004429"/>
    </source>
</evidence>
<dbReference type="Proteomes" id="UP000003856">
    <property type="component" value="Unassembled WGS sequence"/>
</dbReference>
<feature type="transmembrane region" description="Helical" evidence="13">
    <location>
        <begin position="79"/>
        <end position="99"/>
    </location>
</feature>
<comment type="caution">
    <text evidence="16">The sequence shown here is derived from an EMBL/GenBank/DDBJ whole genome shotgun (WGS) entry which is preliminary data.</text>
</comment>
<dbReference type="Pfam" id="PF02518">
    <property type="entry name" value="HATPase_c"/>
    <property type="match status" value="1"/>
</dbReference>
<dbReference type="PANTHER" id="PTHR43047:SF63">
    <property type="entry name" value="HISTIDINE KINASE"/>
    <property type="match status" value="1"/>
</dbReference>
<evidence type="ECO:0000256" key="12">
    <source>
        <dbReference type="SAM" id="Coils"/>
    </source>
</evidence>
<feature type="transmembrane region" description="Helical" evidence="13">
    <location>
        <begin position="51"/>
        <end position="72"/>
    </location>
</feature>
<evidence type="ECO:0000313" key="16">
    <source>
        <dbReference type="EMBL" id="EER62418.1"/>
    </source>
</evidence>
<keyword evidence="7 16" id="KW-0418">Kinase</keyword>
<evidence type="ECO:0000256" key="4">
    <source>
        <dbReference type="ARBA" id="ARBA00022553"/>
    </source>
</evidence>
<dbReference type="CDD" id="cd16922">
    <property type="entry name" value="HATPase_EvgS-ArcB-TorS-like"/>
    <property type="match status" value="1"/>
</dbReference>
<feature type="transmembrane region" description="Helical" evidence="13">
    <location>
        <begin position="249"/>
        <end position="271"/>
    </location>
</feature>
<dbReference type="PRINTS" id="PR00344">
    <property type="entry name" value="BCTRLSENSOR"/>
</dbReference>
<dbReference type="AlphaFoldDB" id="C5SZM2"/>
<dbReference type="GO" id="GO:0000155">
    <property type="term" value="F:phosphorelay sensor kinase activity"/>
    <property type="evidence" value="ECO:0007669"/>
    <property type="project" value="InterPro"/>
</dbReference>
<dbReference type="CDD" id="cd00156">
    <property type="entry name" value="REC"/>
    <property type="match status" value="1"/>
</dbReference>
<dbReference type="FunFam" id="3.30.565.10:FF:000006">
    <property type="entry name" value="Sensor histidine kinase WalK"/>
    <property type="match status" value="1"/>
</dbReference>
<evidence type="ECO:0000256" key="11">
    <source>
        <dbReference type="PROSITE-ProRule" id="PRU00169"/>
    </source>
</evidence>
<feature type="transmembrane region" description="Helical" evidence="13">
    <location>
        <begin position="20"/>
        <end position="39"/>
    </location>
</feature>
<comment type="catalytic activity">
    <reaction evidence="1">
        <text>ATP + protein L-histidine = ADP + protein N-phospho-L-histidine.</text>
        <dbReference type="EC" id="2.7.13.3"/>
    </reaction>
</comment>
<dbReference type="SMART" id="SM00448">
    <property type="entry name" value="REC"/>
    <property type="match status" value="2"/>
</dbReference>
<feature type="transmembrane region" description="Helical" evidence="13">
    <location>
        <begin position="195"/>
        <end position="213"/>
    </location>
</feature>
<dbReference type="Gene3D" id="3.40.50.2300">
    <property type="match status" value="2"/>
</dbReference>
<dbReference type="GO" id="GO:0009927">
    <property type="term" value="F:histidine phosphotransfer kinase activity"/>
    <property type="evidence" value="ECO:0007669"/>
    <property type="project" value="TreeGrafter"/>
</dbReference>
<dbReference type="Gene3D" id="3.30.565.10">
    <property type="entry name" value="Histidine kinase-like ATPase, C-terminal domain"/>
    <property type="match status" value="1"/>
</dbReference>
<evidence type="ECO:0000256" key="8">
    <source>
        <dbReference type="ARBA" id="ARBA00022840"/>
    </source>
</evidence>
<protein>
    <recommendedName>
        <fullName evidence="3">histidine kinase</fullName>
        <ecNumber evidence="3">2.7.13.3</ecNumber>
    </recommendedName>
</protein>
<feature type="transmembrane region" description="Helical" evidence="13">
    <location>
        <begin position="220"/>
        <end position="243"/>
    </location>
</feature>
<organism evidence="16 17">
    <name type="scientific">Acidovorax delafieldii 2AN</name>
    <dbReference type="NCBI Taxonomy" id="573060"/>
    <lineage>
        <taxon>Bacteria</taxon>
        <taxon>Pseudomonadati</taxon>
        <taxon>Pseudomonadota</taxon>
        <taxon>Betaproteobacteria</taxon>
        <taxon>Burkholderiales</taxon>
        <taxon>Comamonadaceae</taxon>
        <taxon>Acidovorax</taxon>
    </lineage>
</organism>
<keyword evidence="6" id="KW-0547">Nucleotide-binding</keyword>
<dbReference type="FunFam" id="1.10.287.130:FF:000038">
    <property type="entry name" value="Sensory transduction histidine kinase"/>
    <property type="match status" value="1"/>
</dbReference>
<dbReference type="SMART" id="SM00388">
    <property type="entry name" value="HisKA"/>
    <property type="match status" value="1"/>
</dbReference>
<feature type="coiled-coil region" evidence="12">
    <location>
        <begin position="294"/>
        <end position="324"/>
    </location>
</feature>
<dbReference type="Pfam" id="PF00072">
    <property type="entry name" value="Response_reg"/>
    <property type="match status" value="2"/>
</dbReference>
<keyword evidence="8" id="KW-0067">ATP-binding</keyword>
<keyword evidence="5" id="KW-0808">Transferase</keyword>
<evidence type="ECO:0000256" key="5">
    <source>
        <dbReference type="ARBA" id="ARBA00022679"/>
    </source>
</evidence>
<keyword evidence="4 11" id="KW-0597">Phosphoprotein</keyword>
<keyword evidence="10 13" id="KW-0472">Membrane</keyword>
<evidence type="ECO:0000259" key="15">
    <source>
        <dbReference type="PROSITE" id="PS50110"/>
    </source>
</evidence>
<name>C5SZM2_ACIDE</name>
<feature type="transmembrane region" description="Helical" evidence="13">
    <location>
        <begin position="119"/>
        <end position="136"/>
    </location>
</feature>
<reference evidence="16 17" key="1">
    <citation type="submission" date="2009-05" db="EMBL/GenBank/DDBJ databases">
        <title>The draft genome of Acidovorax delafieldii 2AN.</title>
        <authorList>
            <consortium name="US DOE Joint Genome Institute (JGI-PGF)"/>
            <person name="Lucas S."/>
            <person name="Copeland A."/>
            <person name="Lapidus A."/>
            <person name="Glavina del Rio T."/>
            <person name="Tice H."/>
            <person name="Bruce D."/>
            <person name="Goodwin L."/>
            <person name="Pitluck S."/>
            <person name="Larimer F."/>
            <person name="Land M.L."/>
            <person name="Hauser L."/>
            <person name="Shelobolina E.S."/>
            <person name="Picardal F."/>
            <person name="Roden E."/>
            <person name="Emerson D."/>
        </authorList>
    </citation>
    <scope>NUCLEOTIDE SEQUENCE [LARGE SCALE GENOMIC DNA]</scope>
    <source>
        <strain evidence="16 17">2AN</strain>
    </source>
</reference>
<keyword evidence="17" id="KW-1185">Reference proteome</keyword>
<dbReference type="InterPro" id="IPR004358">
    <property type="entry name" value="Sig_transdc_His_kin-like_C"/>
</dbReference>
<keyword evidence="13" id="KW-1133">Transmembrane helix</keyword>
<dbReference type="CDD" id="cd00082">
    <property type="entry name" value="HisKA"/>
    <property type="match status" value="1"/>
</dbReference>
<dbReference type="SUPFAM" id="SSF47384">
    <property type="entry name" value="Homodimeric domain of signal transducing histidine kinase"/>
    <property type="match status" value="1"/>
</dbReference>
<dbReference type="PANTHER" id="PTHR43047">
    <property type="entry name" value="TWO-COMPONENT HISTIDINE PROTEIN KINASE"/>
    <property type="match status" value="1"/>
</dbReference>
<dbReference type="SUPFAM" id="SSF55874">
    <property type="entry name" value="ATPase domain of HSP90 chaperone/DNA topoisomerase II/histidine kinase"/>
    <property type="match status" value="1"/>
</dbReference>
<dbReference type="Pfam" id="PF17158">
    <property type="entry name" value="MASE4"/>
    <property type="match status" value="1"/>
</dbReference>
<accession>C5SZM2</accession>
<dbReference type="InterPro" id="IPR005467">
    <property type="entry name" value="His_kinase_dom"/>
</dbReference>
<dbReference type="OrthoDB" id="9796305at2"/>
<dbReference type="Gene3D" id="1.10.287.130">
    <property type="match status" value="1"/>
</dbReference>
<evidence type="ECO:0000313" key="17">
    <source>
        <dbReference type="Proteomes" id="UP000003856"/>
    </source>
</evidence>
<dbReference type="InterPro" id="IPR003661">
    <property type="entry name" value="HisK_dim/P_dom"/>
</dbReference>
<evidence type="ECO:0000256" key="13">
    <source>
        <dbReference type="SAM" id="Phobius"/>
    </source>
</evidence>
<dbReference type="EC" id="2.7.13.3" evidence="3"/>
<proteinExistence type="predicted"/>
<gene>
    <name evidence="16" type="ORF">AcdelDRAFT_0102</name>
</gene>
<evidence type="ECO:0000256" key="10">
    <source>
        <dbReference type="ARBA" id="ARBA00023136"/>
    </source>
</evidence>
<feature type="domain" description="Response regulatory" evidence="15">
    <location>
        <begin position="719"/>
        <end position="836"/>
    </location>
</feature>